<sequence>MIGIISLILIVMWALFIFGISSENDIFIFIAGCGLLLMSVYIMVNGLEGVNNFVTRGLAFIQIGIGTLAILTPVLNLSEWE</sequence>
<accession>X1J554</accession>
<reference evidence="2" key="1">
    <citation type="journal article" date="2014" name="Front. Microbiol.">
        <title>High frequency of phylogenetically diverse reductive dehalogenase-homologous genes in deep subseafloor sedimentary metagenomes.</title>
        <authorList>
            <person name="Kawai M."/>
            <person name="Futagami T."/>
            <person name="Toyoda A."/>
            <person name="Takaki Y."/>
            <person name="Nishi S."/>
            <person name="Hori S."/>
            <person name="Arai W."/>
            <person name="Tsubouchi T."/>
            <person name="Morono Y."/>
            <person name="Uchiyama I."/>
            <person name="Ito T."/>
            <person name="Fujiyama A."/>
            <person name="Inagaki F."/>
            <person name="Takami H."/>
        </authorList>
    </citation>
    <scope>NUCLEOTIDE SEQUENCE</scope>
    <source>
        <strain evidence="2">Expedition CK06-06</strain>
    </source>
</reference>
<evidence type="ECO:0008006" key="3">
    <source>
        <dbReference type="Google" id="ProtNLM"/>
    </source>
</evidence>
<gene>
    <name evidence="2" type="ORF">S03H2_65772</name>
</gene>
<protein>
    <recommendedName>
        <fullName evidence="3">EamA domain-containing protein</fullName>
    </recommendedName>
</protein>
<feature type="transmembrane region" description="Helical" evidence="1">
    <location>
        <begin position="26"/>
        <end position="44"/>
    </location>
</feature>
<feature type="transmembrane region" description="Helical" evidence="1">
    <location>
        <begin position="56"/>
        <end position="75"/>
    </location>
</feature>
<keyword evidence="1" id="KW-1133">Transmembrane helix</keyword>
<dbReference type="AlphaFoldDB" id="X1J554"/>
<keyword evidence="1" id="KW-0472">Membrane</keyword>
<dbReference type="EMBL" id="BARU01042869">
    <property type="protein sequence ID" value="GAH76630.1"/>
    <property type="molecule type" value="Genomic_DNA"/>
</dbReference>
<name>X1J554_9ZZZZ</name>
<proteinExistence type="predicted"/>
<evidence type="ECO:0000313" key="2">
    <source>
        <dbReference type="EMBL" id="GAH76630.1"/>
    </source>
</evidence>
<organism evidence="2">
    <name type="scientific">marine sediment metagenome</name>
    <dbReference type="NCBI Taxonomy" id="412755"/>
    <lineage>
        <taxon>unclassified sequences</taxon>
        <taxon>metagenomes</taxon>
        <taxon>ecological metagenomes</taxon>
    </lineage>
</organism>
<keyword evidence="1" id="KW-0812">Transmembrane</keyword>
<comment type="caution">
    <text evidence="2">The sequence shown here is derived from an EMBL/GenBank/DDBJ whole genome shotgun (WGS) entry which is preliminary data.</text>
</comment>
<feature type="transmembrane region" description="Helical" evidence="1">
    <location>
        <begin position="5"/>
        <end position="20"/>
    </location>
</feature>
<evidence type="ECO:0000256" key="1">
    <source>
        <dbReference type="SAM" id="Phobius"/>
    </source>
</evidence>